<dbReference type="SUPFAM" id="SSF56935">
    <property type="entry name" value="Porins"/>
    <property type="match status" value="1"/>
</dbReference>
<keyword evidence="7" id="KW-1185">Reference proteome</keyword>
<reference evidence="6 7" key="1">
    <citation type="submission" date="2019-07" db="EMBL/GenBank/DDBJ databases">
        <title>Genomic Encyclopedia of Archaeal and Bacterial Type Strains, Phase II (KMG-II): from individual species to whole genera.</title>
        <authorList>
            <person name="Goeker M."/>
        </authorList>
    </citation>
    <scope>NUCLEOTIDE SEQUENCE [LARGE SCALE GENOMIC DNA]</scope>
    <source>
        <strain evidence="6 7">ATCC BAA-1854</strain>
    </source>
</reference>
<dbReference type="GO" id="GO:0009279">
    <property type="term" value="C:cell outer membrane"/>
    <property type="evidence" value="ECO:0007669"/>
    <property type="project" value="UniProtKB-SubCell"/>
</dbReference>
<keyword evidence="2" id="KW-0472">Membrane</keyword>
<comment type="caution">
    <text evidence="6">The sequence shown here is derived from an EMBL/GenBank/DDBJ whole genome shotgun (WGS) entry which is preliminary data.</text>
</comment>
<organism evidence="6 7">
    <name type="scientific">Mucilaginibacter frigoritolerans</name>
    <dbReference type="NCBI Taxonomy" id="652788"/>
    <lineage>
        <taxon>Bacteria</taxon>
        <taxon>Pseudomonadati</taxon>
        <taxon>Bacteroidota</taxon>
        <taxon>Sphingobacteriia</taxon>
        <taxon>Sphingobacteriales</taxon>
        <taxon>Sphingobacteriaceae</taxon>
        <taxon>Mucilaginibacter</taxon>
    </lineage>
</organism>
<dbReference type="Gene3D" id="2.60.40.1120">
    <property type="entry name" value="Carboxypeptidase-like, regulatory domain"/>
    <property type="match status" value="1"/>
</dbReference>
<comment type="subcellular location">
    <subcellularLocation>
        <location evidence="1">Cell outer membrane</location>
    </subcellularLocation>
</comment>
<sequence length="816" mass="90229">MKLIQVFLFTLFTLLLFNFADAQTAGGKISGSVLDDAKKPLDGATVILFVAKDSAVVSTLLANHDGSFVFQNLTDNTYLIKVTYIGYKNYRSDNVIMSQQKPVNLPAFILQLAGKALNEVAVTAQKSYIQQKIDRTVVNVGALISNTGANALEVLEKTPGVQVDADGNITFKGKSGVLVMIDDKPTYLSAANLATYLKSLPSSALDQIELMDNPPAKYDAAGNAGVINFKTKKNAVRGFNAVVSADYAQGHYGHNDESINLNYRIDKVNLFANVAYNEQRTFRRLEIDRNYFDANGDPTSSLKDISYFRPTEHNTNIKAGMDFYVSPKTTWGIVYTGDISNANDNSPVYSLLYDKNGGLDSTINTQNTSKSKFNSNGINLNYTHKFDSAGRALTFDLDYIHDASGSNQLFVNNTFLPNGSLTNSQTISDDLPASINIYSAKTDYSHPFKGKAKLEAGIKSSYVNTDNAANYFNVIDNVSTIDYNNTNRFLYKENINAAYVNFNKNFGRFSLQTGLRVENTNGNGHQLGNAEKADSSFVNHYTDLFPTAYFSYNLDTAGHNVLVLSYGRRIGRPNYASLNPFTFFVDEFTYFSGNPFLKPQFTDNYKLAYSYRSLFTVALAYNYTTNVQGETIHNSGSIFISTTGNIGMQKTWDLSVNTNFQPTKWWTVNLYAEVYNNTYQGAFYTGYLNQSQYTFSTNGNNQFTLSKTWSAELSGFYNTGGTYGQFVSIPTGMLNAAIQKKILNNKGSIKLNMRDVFHTFSPSGTITNIVGATATYHNFVDTQVATLAFTYSFGKSTNTPPKRETGGADSEQGRAH</sequence>
<dbReference type="SUPFAM" id="SSF49464">
    <property type="entry name" value="Carboxypeptidase regulatory domain-like"/>
    <property type="match status" value="1"/>
</dbReference>
<dbReference type="OrthoDB" id="606851at2"/>
<protein>
    <submittedName>
        <fullName evidence="6">Outer membrane receptor protein involved in Fe transport</fullName>
    </submittedName>
</protein>
<dbReference type="Gene3D" id="2.40.170.20">
    <property type="entry name" value="TonB-dependent receptor, beta-barrel domain"/>
    <property type="match status" value="1"/>
</dbReference>
<feature type="chain" id="PRO_5021966724" evidence="4">
    <location>
        <begin position="23"/>
        <end position="816"/>
    </location>
</feature>
<dbReference type="InterPro" id="IPR037066">
    <property type="entry name" value="Plug_dom_sf"/>
</dbReference>
<dbReference type="AlphaFoldDB" id="A0A562UCM3"/>
<evidence type="ECO:0000256" key="2">
    <source>
        <dbReference type="ARBA" id="ARBA00023136"/>
    </source>
</evidence>
<evidence type="ECO:0000256" key="1">
    <source>
        <dbReference type="ARBA" id="ARBA00004442"/>
    </source>
</evidence>
<keyword evidence="6" id="KW-0675">Receptor</keyword>
<dbReference type="Pfam" id="PF14905">
    <property type="entry name" value="OMP_b-brl_3"/>
    <property type="match status" value="1"/>
</dbReference>
<evidence type="ECO:0000313" key="6">
    <source>
        <dbReference type="EMBL" id="TWJ03606.1"/>
    </source>
</evidence>
<dbReference type="InterPro" id="IPR008969">
    <property type="entry name" value="CarboxyPept-like_regulatory"/>
</dbReference>
<feature type="domain" description="Outer membrane protein beta-barrel" evidence="5">
    <location>
        <begin position="384"/>
        <end position="791"/>
    </location>
</feature>
<dbReference type="Gene3D" id="2.170.130.10">
    <property type="entry name" value="TonB-dependent receptor, plug domain"/>
    <property type="match status" value="1"/>
</dbReference>
<gene>
    <name evidence="6" type="ORF">JN11_01153</name>
</gene>
<dbReference type="Proteomes" id="UP000317010">
    <property type="component" value="Unassembled WGS sequence"/>
</dbReference>
<accession>A0A562UCM3</accession>
<evidence type="ECO:0000256" key="3">
    <source>
        <dbReference type="ARBA" id="ARBA00023237"/>
    </source>
</evidence>
<feature type="signal peptide" evidence="4">
    <location>
        <begin position="1"/>
        <end position="22"/>
    </location>
</feature>
<evidence type="ECO:0000256" key="4">
    <source>
        <dbReference type="SAM" id="SignalP"/>
    </source>
</evidence>
<dbReference type="Pfam" id="PF13620">
    <property type="entry name" value="CarboxypepD_reg"/>
    <property type="match status" value="1"/>
</dbReference>
<dbReference type="InterPro" id="IPR036942">
    <property type="entry name" value="Beta-barrel_TonB_sf"/>
</dbReference>
<evidence type="ECO:0000259" key="5">
    <source>
        <dbReference type="Pfam" id="PF14905"/>
    </source>
</evidence>
<dbReference type="RefSeq" id="WP_144910464.1">
    <property type="nucleotide sequence ID" value="NZ_VLLI01000002.1"/>
</dbReference>
<evidence type="ECO:0000313" key="7">
    <source>
        <dbReference type="Proteomes" id="UP000317010"/>
    </source>
</evidence>
<dbReference type="EMBL" id="VLLI01000002">
    <property type="protein sequence ID" value="TWJ03606.1"/>
    <property type="molecule type" value="Genomic_DNA"/>
</dbReference>
<keyword evidence="4" id="KW-0732">Signal</keyword>
<keyword evidence="3" id="KW-0998">Cell outer membrane</keyword>
<dbReference type="InterPro" id="IPR041700">
    <property type="entry name" value="OMP_b-brl_3"/>
</dbReference>
<name>A0A562UCM3_9SPHI</name>
<proteinExistence type="predicted"/>